<dbReference type="EMBL" id="CAADFY010000030">
    <property type="protein sequence ID" value="VFK53862.1"/>
    <property type="molecule type" value="Genomic_DNA"/>
</dbReference>
<feature type="compositionally biased region" description="Polar residues" evidence="1">
    <location>
        <begin position="160"/>
        <end position="169"/>
    </location>
</feature>
<evidence type="ECO:0000256" key="1">
    <source>
        <dbReference type="SAM" id="MobiDB-lite"/>
    </source>
</evidence>
<feature type="compositionally biased region" description="Basic and acidic residues" evidence="1">
    <location>
        <begin position="144"/>
        <end position="156"/>
    </location>
</feature>
<gene>
    <name evidence="3" type="ORF">BECKTUN1418E_GA0071001_10306</name>
    <name evidence="2" type="ORF">BECKTUN1418F_GA0071002_10306</name>
</gene>
<accession>A0A450ZNQ6</accession>
<proteinExistence type="predicted"/>
<sequence>MAESAIGGCCPLCRPVCYPLGARPPEEQASASGFPTRTRNPPGLVYTRRSYRTVASDWRIWEPQPPGVPHKLHAGNVAISIEVPLAVADGVRERQREGTVRGDLILGTAGGDELADRLRRKGGDVRRFLGQGLLPEDAAGEATIKQKQDMAGRDLARPGQNLTHGQGLA</sequence>
<name>A0A450ZNQ6_9GAMM</name>
<feature type="region of interest" description="Disordered" evidence="1">
    <location>
        <begin position="140"/>
        <end position="169"/>
    </location>
</feature>
<evidence type="ECO:0000313" key="2">
    <source>
        <dbReference type="EMBL" id="VFK53862.1"/>
    </source>
</evidence>
<evidence type="ECO:0000313" key="3">
    <source>
        <dbReference type="EMBL" id="VFK55493.1"/>
    </source>
</evidence>
<dbReference type="EMBL" id="CAADFV010000030">
    <property type="protein sequence ID" value="VFK55493.1"/>
    <property type="molecule type" value="Genomic_DNA"/>
</dbReference>
<protein>
    <submittedName>
        <fullName evidence="3">Uncharacterized protein</fullName>
    </submittedName>
</protein>
<organism evidence="3">
    <name type="scientific">Candidatus Kentrum sp. TUN</name>
    <dbReference type="NCBI Taxonomy" id="2126343"/>
    <lineage>
        <taxon>Bacteria</taxon>
        <taxon>Pseudomonadati</taxon>
        <taxon>Pseudomonadota</taxon>
        <taxon>Gammaproteobacteria</taxon>
        <taxon>Candidatus Kentrum</taxon>
    </lineage>
</organism>
<reference evidence="3" key="1">
    <citation type="submission" date="2019-02" db="EMBL/GenBank/DDBJ databases">
        <authorList>
            <person name="Gruber-Vodicka R. H."/>
            <person name="Seah K. B. B."/>
        </authorList>
    </citation>
    <scope>NUCLEOTIDE SEQUENCE</scope>
    <source>
        <strain evidence="3">BECK_BY2</strain>
        <strain evidence="2">BECK_BY3</strain>
    </source>
</reference>
<dbReference type="AlphaFoldDB" id="A0A450ZNQ6"/>